<evidence type="ECO:0000256" key="1">
    <source>
        <dbReference type="SAM" id="MobiDB-lite"/>
    </source>
</evidence>
<accession>A0AAV6GTC6</accession>
<protein>
    <recommendedName>
        <fullName evidence="4">Interferon-induced protein 44-like</fullName>
    </recommendedName>
</protein>
<dbReference type="AlphaFoldDB" id="A0AAV6GTC6"/>
<dbReference type="PANTHER" id="PTHR14241">
    <property type="entry name" value="INTERFERON-INDUCED PROTEIN 44"/>
    <property type="match status" value="1"/>
</dbReference>
<dbReference type="SUPFAM" id="SSF52540">
    <property type="entry name" value="P-loop containing nucleoside triphosphate hydrolases"/>
    <property type="match status" value="1"/>
</dbReference>
<name>A0AAV6GTC6_9TELE</name>
<evidence type="ECO:0008006" key="4">
    <source>
        <dbReference type="Google" id="ProtNLM"/>
    </source>
</evidence>
<evidence type="ECO:0000313" key="3">
    <source>
        <dbReference type="Proteomes" id="UP000823561"/>
    </source>
</evidence>
<dbReference type="GO" id="GO:0006955">
    <property type="term" value="P:immune response"/>
    <property type="evidence" value="ECO:0007669"/>
    <property type="project" value="TreeGrafter"/>
</dbReference>
<keyword evidence="3" id="KW-1185">Reference proteome</keyword>
<comment type="caution">
    <text evidence="2">The sequence shown here is derived from an EMBL/GenBank/DDBJ whole genome shotgun (WGS) entry which is preliminary data.</text>
</comment>
<dbReference type="CDD" id="cd00882">
    <property type="entry name" value="Ras_like_GTPase"/>
    <property type="match status" value="1"/>
</dbReference>
<dbReference type="EMBL" id="JADWDJ010000007">
    <property type="protein sequence ID" value="KAG5277749.1"/>
    <property type="molecule type" value="Genomic_DNA"/>
</dbReference>
<reference evidence="2" key="1">
    <citation type="submission" date="2020-10" db="EMBL/GenBank/DDBJ databases">
        <title>Chromosome-scale genome assembly of the Allis shad, Alosa alosa.</title>
        <authorList>
            <person name="Margot Z."/>
            <person name="Christophe K."/>
            <person name="Cabau C."/>
            <person name="Louis A."/>
            <person name="Berthelot C."/>
            <person name="Parey E."/>
            <person name="Roest Crollius H."/>
            <person name="Montfort J."/>
            <person name="Robinson-Rechavi M."/>
            <person name="Bucao C."/>
            <person name="Bouchez O."/>
            <person name="Gislard M."/>
            <person name="Lluch J."/>
            <person name="Milhes M."/>
            <person name="Lampietro C."/>
            <person name="Lopez Roques C."/>
            <person name="Donnadieu C."/>
            <person name="Braasch I."/>
            <person name="Desvignes T."/>
            <person name="Postlethwait J."/>
            <person name="Bobe J."/>
            <person name="Guiguen Y."/>
        </authorList>
    </citation>
    <scope>NUCLEOTIDE SEQUENCE</scope>
    <source>
        <strain evidence="2">M-15738</strain>
        <tissue evidence="2">Blood</tissue>
    </source>
</reference>
<gene>
    <name evidence="2" type="ORF">AALO_G00090960</name>
</gene>
<dbReference type="Gene3D" id="3.40.50.300">
    <property type="entry name" value="P-loop containing nucleotide triphosphate hydrolases"/>
    <property type="match status" value="1"/>
</dbReference>
<feature type="region of interest" description="Disordered" evidence="1">
    <location>
        <begin position="303"/>
        <end position="339"/>
    </location>
</feature>
<dbReference type="PANTHER" id="PTHR14241:SF1">
    <property type="entry name" value="INTERFERON-INDUCED PROTEIN 44-RELATED"/>
    <property type="match status" value="1"/>
</dbReference>
<sequence length="339" mass="37519">MGVVWSYFFPNPSPPPDPVPLLMETAWYNMIWNKNQALKGKLSTLHPKHPAVQHLRILVSGPIGAGKSSFIYSIDSILQNKKLNAAERVTTGNFSGTKTFTTSKFKDEKGHPLSFVIGDVMGLESADDSGVKTKDLVSILKGHIKDNYKFNPISACSGEDIRYNSCPTLNDKAHCLVLVIPADSFTASGHEAEKTNVLLDTDSIKKIQNIRRKALDLRIPHVVILTKVDLACPHVKEDIKHVYSSRTIHQKMQACSNALGIPTSDIFPVSNYHGDNEPGKNPDKDAVLLSTLTQILDYANDSLEKMKESEDAEDGFAMGPRRRRSMESNPDFAESDTKQ</sequence>
<proteinExistence type="predicted"/>
<dbReference type="Proteomes" id="UP000823561">
    <property type="component" value="Chromosome 7"/>
</dbReference>
<dbReference type="InterPro" id="IPR027417">
    <property type="entry name" value="P-loop_NTPase"/>
</dbReference>
<evidence type="ECO:0000313" key="2">
    <source>
        <dbReference type="EMBL" id="KAG5277749.1"/>
    </source>
</evidence>
<organism evidence="2 3">
    <name type="scientific">Alosa alosa</name>
    <name type="common">allis shad</name>
    <dbReference type="NCBI Taxonomy" id="278164"/>
    <lineage>
        <taxon>Eukaryota</taxon>
        <taxon>Metazoa</taxon>
        <taxon>Chordata</taxon>
        <taxon>Craniata</taxon>
        <taxon>Vertebrata</taxon>
        <taxon>Euteleostomi</taxon>
        <taxon>Actinopterygii</taxon>
        <taxon>Neopterygii</taxon>
        <taxon>Teleostei</taxon>
        <taxon>Clupei</taxon>
        <taxon>Clupeiformes</taxon>
        <taxon>Clupeoidei</taxon>
        <taxon>Clupeidae</taxon>
        <taxon>Alosa</taxon>
    </lineage>
</organism>